<name>A0A5B7JAC3_PORTR</name>
<reference evidence="1 2" key="1">
    <citation type="submission" date="2019-05" db="EMBL/GenBank/DDBJ databases">
        <title>Another draft genome of Portunus trituberculatus and its Hox gene families provides insights of decapod evolution.</title>
        <authorList>
            <person name="Jeong J.-H."/>
            <person name="Song I."/>
            <person name="Kim S."/>
            <person name="Choi T."/>
            <person name="Kim D."/>
            <person name="Ryu S."/>
            <person name="Kim W."/>
        </authorList>
    </citation>
    <scope>NUCLEOTIDE SEQUENCE [LARGE SCALE GENOMIC DNA]</scope>
    <source>
        <tissue evidence="1">Muscle</tissue>
    </source>
</reference>
<dbReference type="AlphaFoldDB" id="A0A5B7JAC3"/>
<accession>A0A5B7JAC3</accession>
<organism evidence="1 2">
    <name type="scientific">Portunus trituberculatus</name>
    <name type="common">Swimming crab</name>
    <name type="synonym">Neptunus trituberculatus</name>
    <dbReference type="NCBI Taxonomy" id="210409"/>
    <lineage>
        <taxon>Eukaryota</taxon>
        <taxon>Metazoa</taxon>
        <taxon>Ecdysozoa</taxon>
        <taxon>Arthropoda</taxon>
        <taxon>Crustacea</taxon>
        <taxon>Multicrustacea</taxon>
        <taxon>Malacostraca</taxon>
        <taxon>Eumalacostraca</taxon>
        <taxon>Eucarida</taxon>
        <taxon>Decapoda</taxon>
        <taxon>Pleocyemata</taxon>
        <taxon>Brachyura</taxon>
        <taxon>Eubrachyura</taxon>
        <taxon>Portunoidea</taxon>
        <taxon>Portunidae</taxon>
        <taxon>Portuninae</taxon>
        <taxon>Portunus</taxon>
    </lineage>
</organism>
<comment type="caution">
    <text evidence="1">The sequence shown here is derived from an EMBL/GenBank/DDBJ whole genome shotgun (WGS) entry which is preliminary data.</text>
</comment>
<dbReference type="Proteomes" id="UP000324222">
    <property type="component" value="Unassembled WGS sequence"/>
</dbReference>
<gene>
    <name evidence="1" type="ORF">E2C01_085985</name>
</gene>
<proteinExistence type="predicted"/>
<dbReference type="EMBL" id="VSRR010086181">
    <property type="protein sequence ID" value="MPC90976.1"/>
    <property type="molecule type" value="Genomic_DNA"/>
</dbReference>
<sequence length="115" mass="11780">MNSPVPAGGVGVGGGEGGGRVALKHRQYSGKRKAETLPFRGGRGGVWQLLSSSLPPPPLRTCVGRVCLCSVSSASPLVECGCVCVCPYRAIAGSVSHSRLARPVSLFPPGTLTLH</sequence>
<evidence type="ECO:0000313" key="1">
    <source>
        <dbReference type="EMBL" id="MPC90976.1"/>
    </source>
</evidence>
<protein>
    <submittedName>
        <fullName evidence="1">Uncharacterized protein</fullName>
    </submittedName>
</protein>
<evidence type="ECO:0000313" key="2">
    <source>
        <dbReference type="Proteomes" id="UP000324222"/>
    </source>
</evidence>
<keyword evidence="2" id="KW-1185">Reference proteome</keyword>